<dbReference type="InterPro" id="IPR006059">
    <property type="entry name" value="SBP"/>
</dbReference>
<name>A0ABS4WYZ4_9MICO</name>
<comment type="caution">
    <text evidence="1">The sequence shown here is derived from an EMBL/GenBank/DDBJ whole genome shotgun (WGS) entry which is preliminary data.</text>
</comment>
<gene>
    <name evidence="1" type="ORF">JOF43_001396</name>
</gene>
<proteinExistence type="predicted"/>
<dbReference type="Gene3D" id="3.40.190.10">
    <property type="entry name" value="Periplasmic binding protein-like II"/>
    <property type="match status" value="2"/>
</dbReference>
<dbReference type="PANTHER" id="PTHR43649">
    <property type="entry name" value="ARABINOSE-BINDING PROTEIN-RELATED"/>
    <property type="match status" value="1"/>
</dbReference>
<organism evidence="1 2">
    <name type="scientific">Brachybacterium sacelli</name>
    <dbReference type="NCBI Taxonomy" id="173364"/>
    <lineage>
        <taxon>Bacteria</taxon>
        <taxon>Bacillati</taxon>
        <taxon>Actinomycetota</taxon>
        <taxon>Actinomycetes</taxon>
        <taxon>Micrococcales</taxon>
        <taxon>Dermabacteraceae</taxon>
        <taxon>Brachybacterium</taxon>
    </lineage>
</organism>
<dbReference type="Pfam" id="PF01547">
    <property type="entry name" value="SBP_bac_1"/>
    <property type="match status" value="1"/>
</dbReference>
<dbReference type="PANTHER" id="PTHR43649:SF12">
    <property type="entry name" value="DIACETYLCHITOBIOSE BINDING PROTEIN DASA"/>
    <property type="match status" value="1"/>
</dbReference>
<dbReference type="InterPro" id="IPR050490">
    <property type="entry name" value="Bact_solute-bd_prot1"/>
</dbReference>
<dbReference type="EMBL" id="JAGIOD010000001">
    <property type="protein sequence ID" value="MBP2381439.1"/>
    <property type="molecule type" value="Genomic_DNA"/>
</dbReference>
<accession>A0ABS4WYZ4</accession>
<keyword evidence="2" id="KW-1185">Reference proteome</keyword>
<evidence type="ECO:0000313" key="2">
    <source>
        <dbReference type="Proteomes" id="UP001519290"/>
    </source>
</evidence>
<dbReference type="Proteomes" id="UP001519290">
    <property type="component" value="Unassembled WGS sequence"/>
</dbReference>
<protein>
    <submittedName>
        <fullName evidence="1">Multiple sugar transport system substrate-binding protein</fullName>
    </submittedName>
</protein>
<dbReference type="PROSITE" id="PS51257">
    <property type="entry name" value="PROKAR_LIPOPROTEIN"/>
    <property type="match status" value="1"/>
</dbReference>
<dbReference type="RefSeq" id="WP_209900586.1">
    <property type="nucleotide sequence ID" value="NZ_BAAAJW010000002.1"/>
</dbReference>
<keyword evidence="1" id="KW-0762">Sugar transport</keyword>
<sequence>MALSPRSATRRGVATRRRVLGAGATAGALGLSACVMPGSERASGRGAGASAPLAPDGSDHAGTEISILDDNTNLVFKQGLIEQFEAETGIVVKNYEMANFNDLHDRFATAFAAQDASIDVVMTWAGWSAEFGQAGWLQELAPDAIPEDLIRPALDAVSWDDTVFGLPKFASVQTMFWNQEHFAEAGLDPETVPETWDEFVAAAKATTVDGRYGYCCDIGNPAGAYQNFLRSLLLAGGELYDADWIPQLDSEAGIEGLTKMVELLHVHKAMDPTSLQITNASDLIEIFAQGRTSTVFNWPFQWASAVAEDAATSAGTTGNGLIPGIAVRTSSIDGSEGYAISTFSQHKQAALKWLQFAASATAQKEIVEQEGWLPVSRTILEDPATLETLPVVETYQEATQHPVERYGTPWSNELDQLLSVQIFRAMNQEAEPAQALQAAQQELLPIVEKYMG</sequence>
<dbReference type="CDD" id="cd13585">
    <property type="entry name" value="PBP2_TMBP_like"/>
    <property type="match status" value="1"/>
</dbReference>
<reference evidence="1 2" key="1">
    <citation type="submission" date="2021-03" db="EMBL/GenBank/DDBJ databases">
        <title>Sequencing the genomes of 1000 actinobacteria strains.</title>
        <authorList>
            <person name="Klenk H.-P."/>
        </authorList>
    </citation>
    <scope>NUCLEOTIDE SEQUENCE [LARGE SCALE GENOMIC DNA]</scope>
    <source>
        <strain evidence="1 2">DSM 14566</strain>
    </source>
</reference>
<keyword evidence="1" id="KW-0813">Transport</keyword>
<dbReference type="SUPFAM" id="SSF53850">
    <property type="entry name" value="Periplasmic binding protein-like II"/>
    <property type="match status" value="1"/>
</dbReference>
<evidence type="ECO:0000313" key="1">
    <source>
        <dbReference type="EMBL" id="MBP2381439.1"/>
    </source>
</evidence>